<feature type="compositionally biased region" description="Polar residues" evidence="1">
    <location>
        <begin position="143"/>
        <end position="154"/>
    </location>
</feature>
<reference evidence="5 6" key="1">
    <citation type="submission" date="2024-05" db="EMBL/GenBank/DDBJ databases">
        <authorList>
            <person name="Wallberg A."/>
        </authorList>
    </citation>
    <scope>NUCLEOTIDE SEQUENCE [LARGE SCALE GENOMIC DNA]</scope>
</reference>
<feature type="transmembrane region" description="Helical" evidence="2">
    <location>
        <begin position="58"/>
        <end position="80"/>
    </location>
</feature>
<dbReference type="InterPro" id="IPR001478">
    <property type="entry name" value="PDZ"/>
</dbReference>
<comment type="caution">
    <text evidence="5">The sequence shown here is derived from an EMBL/GenBank/DDBJ whole genome shotgun (WGS) entry which is preliminary data.</text>
</comment>
<gene>
    <name evidence="5" type="ORF">MNOR_LOCUS9985</name>
</gene>
<evidence type="ECO:0000256" key="2">
    <source>
        <dbReference type="SAM" id="Phobius"/>
    </source>
</evidence>
<organism evidence="5 6">
    <name type="scientific">Meganyctiphanes norvegica</name>
    <name type="common">Northern krill</name>
    <name type="synonym">Thysanopoda norvegica</name>
    <dbReference type="NCBI Taxonomy" id="48144"/>
    <lineage>
        <taxon>Eukaryota</taxon>
        <taxon>Metazoa</taxon>
        <taxon>Ecdysozoa</taxon>
        <taxon>Arthropoda</taxon>
        <taxon>Crustacea</taxon>
        <taxon>Multicrustacea</taxon>
        <taxon>Malacostraca</taxon>
        <taxon>Eumalacostraca</taxon>
        <taxon>Eucarida</taxon>
        <taxon>Euphausiacea</taxon>
        <taxon>Euphausiidae</taxon>
        <taxon>Meganyctiphanes</taxon>
    </lineage>
</organism>
<keyword evidence="2" id="KW-0472">Membrane</keyword>
<dbReference type="InterPro" id="IPR036034">
    <property type="entry name" value="PDZ_sf"/>
</dbReference>
<evidence type="ECO:0000256" key="3">
    <source>
        <dbReference type="SAM" id="SignalP"/>
    </source>
</evidence>
<accession>A0AAV2QCG8</accession>
<keyword evidence="2" id="KW-1133">Transmembrane helix</keyword>
<dbReference type="Gene3D" id="2.30.42.10">
    <property type="match status" value="1"/>
</dbReference>
<keyword evidence="6" id="KW-1185">Reference proteome</keyword>
<evidence type="ECO:0000313" key="5">
    <source>
        <dbReference type="EMBL" id="CAL4075864.1"/>
    </source>
</evidence>
<evidence type="ECO:0000259" key="4">
    <source>
        <dbReference type="PROSITE" id="PS50106"/>
    </source>
</evidence>
<dbReference type="EMBL" id="CAXKWB010004950">
    <property type="protein sequence ID" value="CAL4075864.1"/>
    <property type="molecule type" value="Genomic_DNA"/>
</dbReference>
<feature type="signal peptide" evidence="3">
    <location>
        <begin position="1"/>
        <end position="42"/>
    </location>
</feature>
<dbReference type="SMART" id="SM00228">
    <property type="entry name" value="PDZ"/>
    <property type="match status" value="1"/>
</dbReference>
<keyword evidence="3" id="KW-0732">Signal</keyword>
<dbReference type="PROSITE" id="PS50106">
    <property type="entry name" value="PDZ"/>
    <property type="match status" value="1"/>
</dbReference>
<feature type="region of interest" description="Disordered" evidence="1">
    <location>
        <begin position="368"/>
        <end position="400"/>
    </location>
</feature>
<dbReference type="AlphaFoldDB" id="A0AAV2QCG8"/>
<feature type="non-terminal residue" evidence="5">
    <location>
        <position position="542"/>
    </location>
</feature>
<evidence type="ECO:0000313" key="6">
    <source>
        <dbReference type="Proteomes" id="UP001497623"/>
    </source>
</evidence>
<feature type="chain" id="PRO_5043393790" description="PDZ domain-containing protein" evidence="3">
    <location>
        <begin position="43"/>
        <end position="542"/>
    </location>
</feature>
<feature type="compositionally biased region" description="Polar residues" evidence="1">
    <location>
        <begin position="316"/>
        <end position="340"/>
    </location>
</feature>
<feature type="region of interest" description="Disordered" evidence="1">
    <location>
        <begin position="134"/>
        <end position="156"/>
    </location>
</feature>
<feature type="domain" description="PDZ" evidence="4">
    <location>
        <begin position="195"/>
        <end position="260"/>
    </location>
</feature>
<name>A0AAV2QCG8_MEGNR</name>
<protein>
    <recommendedName>
        <fullName evidence="4">PDZ domain-containing protein</fullName>
    </recommendedName>
</protein>
<dbReference type="Proteomes" id="UP001497623">
    <property type="component" value="Unassembled WGS sequence"/>
</dbReference>
<evidence type="ECO:0000256" key="1">
    <source>
        <dbReference type="SAM" id="MobiDB-lite"/>
    </source>
</evidence>
<sequence>MLMSGVAAAGGLWGQGGSSRAGTQVLLYVALLLLSTAGLTSAQEEASGAECGGCGGSVVAAVIATLIVCAVLHALSYCFYYKKKIIEAKKDRLIPVTLRDTEEGAFDNPAFVADTTIPDAVQVDGKDSVGVHGSSPVAVVTGPQRSTSSASPFTKENDKISTLERLVQAVRSGGSKSPRRAQDDSMLQVEPTIVAVPLRGHDFTGLGFNICGNLRDGVFIKDVSSRGPAMESGKVSAGDRLLGLAVSMEHMVHEDALTLISYASAYPVYILLEHGIQGVKSRLPSDGVGRPLHPFYRSRSIDDLNKVSKADRLRAKNSQSKNDKNSPYNSEQVRNSSATSFGKEEISSGQINYPRGVDIGLVTRDAPERHSERAIDVPGAENPPPKNQIPVDSKNSSKSHSKFGVKVLPDLMMKTPKIDVDIEAVKTNEATKLSPVLPSAKLKVESEVVENEIDRETIIVSKLLNTEAKVGGVITKSVQALKHQESDNQIENSKLQLNDSVDGKLSAEYSVKDIEIVQNANIEINKTLKELSDDLAPTKESA</sequence>
<keyword evidence="2" id="KW-0812">Transmembrane</keyword>
<dbReference type="SUPFAM" id="SSF50156">
    <property type="entry name" value="PDZ domain-like"/>
    <property type="match status" value="1"/>
</dbReference>
<proteinExistence type="predicted"/>
<feature type="region of interest" description="Disordered" evidence="1">
    <location>
        <begin position="307"/>
        <end position="347"/>
    </location>
</feature>
<dbReference type="CDD" id="cd00136">
    <property type="entry name" value="PDZ_canonical"/>
    <property type="match status" value="1"/>
</dbReference>